<feature type="domain" description="Oxidoreductase N-terminal" evidence="1">
    <location>
        <begin position="7"/>
        <end position="75"/>
    </location>
</feature>
<dbReference type="Gene3D" id="3.90.180.10">
    <property type="entry name" value="Medium-chain alcohol dehydrogenases, catalytic domain"/>
    <property type="match status" value="1"/>
</dbReference>
<organism evidence="2 3">
    <name type="scientific">Paenibacillus gyeongsangnamensis</name>
    <dbReference type="NCBI Taxonomy" id="3388067"/>
    <lineage>
        <taxon>Bacteria</taxon>
        <taxon>Bacillati</taxon>
        <taxon>Bacillota</taxon>
        <taxon>Bacilli</taxon>
        <taxon>Bacillales</taxon>
        <taxon>Paenibacillaceae</taxon>
        <taxon>Paenibacillus</taxon>
    </lineage>
</organism>
<dbReference type="Pfam" id="PF16884">
    <property type="entry name" value="ADH_N_2"/>
    <property type="match status" value="1"/>
</dbReference>
<evidence type="ECO:0000313" key="3">
    <source>
        <dbReference type="Proteomes" id="UP001527882"/>
    </source>
</evidence>
<comment type="caution">
    <text evidence="2">The sequence shown here is derived from an EMBL/GenBank/DDBJ whole genome shotgun (WGS) entry which is preliminary data.</text>
</comment>
<evidence type="ECO:0000313" key="2">
    <source>
        <dbReference type="EMBL" id="MCZ8516649.1"/>
    </source>
</evidence>
<name>A0ABT4QIE2_9BACL</name>
<dbReference type="EMBL" id="JAQAGZ010000025">
    <property type="protein sequence ID" value="MCZ8516649.1"/>
    <property type="molecule type" value="Genomic_DNA"/>
</dbReference>
<accession>A0ABT4QIE2</accession>
<proteinExistence type="predicted"/>
<dbReference type="RefSeq" id="WP_269885179.1">
    <property type="nucleotide sequence ID" value="NZ_JAQAGZ010000025.1"/>
</dbReference>
<protein>
    <recommendedName>
        <fullName evidence="1">Oxidoreductase N-terminal domain-containing protein</fullName>
    </recommendedName>
</protein>
<evidence type="ECO:0000259" key="1">
    <source>
        <dbReference type="Pfam" id="PF16884"/>
    </source>
</evidence>
<dbReference type="Proteomes" id="UP001527882">
    <property type="component" value="Unassembled WGS sequence"/>
</dbReference>
<dbReference type="SUPFAM" id="SSF50129">
    <property type="entry name" value="GroES-like"/>
    <property type="match status" value="1"/>
</dbReference>
<dbReference type="InterPro" id="IPR041694">
    <property type="entry name" value="ADH_N_2"/>
</dbReference>
<sequence length="106" mass="11772">MSAVKGKELRLKNRPNDRVRMEDFGIATVEIPEVQDGQVLVKNKFLSLDAGMRLRMLDLNMPIPLYAVGEPMYGDAGRRGYRFQGCFLAAGRYGETSNGMAGIRAC</sequence>
<dbReference type="InterPro" id="IPR011032">
    <property type="entry name" value="GroES-like_sf"/>
</dbReference>
<reference evidence="2 3" key="1">
    <citation type="submission" date="2022-12" db="EMBL/GenBank/DDBJ databases">
        <title>Draft genome sequence of Paenibacillus sp. dW9.</title>
        <authorList>
            <person name="Choi E.-W."/>
            <person name="Kim D.-U."/>
        </authorList>
    </citation>
    <scope>NUCLEOTIDE SEQUENCE [LARGE SCALE GENOMIC DNA]</scope>
    <source>
        <strain evidence="3">dW9</strain>
    </source>
</reference>
<gene>
    <name evidence="2" type="ORF">O9H85_30545</name>
</gene>
<keyword evidence="3" id="KW-1185">Reference proteome</keyword>